<feature type="compositionally biased region" description="Low complexity" evidence="1">
    <location>
        <begin position="87"/>
        <end position="113"/>
    </location>
</feature>
<evidence type="ECO:0000256" key="1">
    <source>
        <dbReference type="SAM" id="MobiDB-lite"/>
    </source>
</evidence>
<dbReference type="Proteomes" id="UP000324222">
    <property type="component" value="Unassembled WGS sequence"/>
</dbReference>
<gene>
    <name evidence="2" type="ORF">E2C01_042318</name>
</gene>
<accession>A0A5B7FPW5</accession>
<sequence>MLLLLLGATSRPPAGGRKVSFLTLPHSLFSSSFSSCSCSCFCSSSYSKLFPFYITTPSTLPPCHTHTNTLLCPALPMNSAESRFSCTKSPGASTTPTSPPSTHTRASRSYLWW</sequence>
<dbReference type="EMBL" id="VSRR010008344">
    <property type="protein sequence ID" value="MPC48542.1"/>
    <property type="molecule type" value="Genomic_DNA"/>
</dbReference>
<reference evidence="2 3" key="1">
    <citation type="submission" date="2019-05" db="EMBL/GenBank/DDBJ databases">
        <title>Another draft genome of Portunus trituberculatus and its Hox gene families provides insights of decapod evolution.</title>
        <authorList>
            <person name="Jeong J.-H."/>
            <person name="Song I."/>
            <person name="Kim S."/>
            <person name="Choi T."/>
            <person name="Kim D."/>
            <person name="Ryu S."/>
            <person name="Kim W."/>
        </authorList>
    </citation>
    <scope>NUCLEOTIDE SEQUENCE [LARGE SCALE GENOMIC DNA]</scope>
    <source>
        <tissue evidence="2">Muscle</tissue>
    </source>
</reference>
<proteinExistence type="predicted"/>
<name>A0A5B7FPW5_PORTR</name>
<dbReference type="AlphaFoldDB" id="A0A5B7FPW5"/>
<comment type="caution">
    <text evidence="2">The sequence shown here is derived from an EMBL/GenBank/DDBJ whole genome shotgun (WGS) entry which is preliminary data.</text>
</comment>
<organism evidence="2 3">
    <name type="scientific">Portunus trituberculatus</name>
    <name type="common">Swimming crab</name>
    <name type="synonym">Neptunus trituberculatus</name>
    <dbReference type="NCBI Taxonomy" id="210409"/>
    <lineage>
        <taxon>Eukaryota</taxon>
        <taxon>Metazoa</taxon>
        <taxon>Ecdysozoa</taxon>
        <taxon>Arthropoda</taxon>
        <taxon>Crustacea</taxon>
        <taxon>Multicrustacea</taxon>
        <taxon>Malacostraca</taxon>
        <taxon>Eumalacostraca</taxon>
        <taxon>Eucarida</taxon>
        <taxon>Decapoda</taxon>
        <taxon>Pleocyemata</taxon>
        <taxon>Brachyura</taxon>
        <taxon>Eubrachyura</taxon>
        <taxon>Portunoidea</taxon>
        <taxon>Portunidae</taxon>
        <taxon>Portuninae</taxon>
        <taxon>Portunus</taxon>
    </lineage>
</organism>
<protein>
    <submittedName>
        <fullName evidence="2">Uncharacterized protein</fullName>
    </submittedName>
</protein>
<keyword evidence="3" id="KW-1185">Reference proteome</keyword>
<feature type="region of interest" description="Disordered" evidence="1">
    <location>
        <begin position="86"/>
        <end position="113"/>
    </location>
</feature>
<evidence type="ECO:0000313" key="3">
    <source>
        <dbReference type="Proteomes" id="UP000324222"/>
    </source>
</evidence>
<evidence type="ECO:0000313" key="2">
    <source>
        <dbReference type="EMBL" id="MPC48542.1"/>
    </source>
</evidence>